<evidence type="ECO:0000313" key="4">
    <source>
        <dbReference type="Proteomes" id="UP001152485"/>
    </source>
</evidence>
<dbReference type="Proteomes" id="UP001152467">
    <property type="component" value="Unassembled WGS sequence"/>
</dbReference>
<evidence type="ECO:0000313" key="1">
    <source>
        <dbReference type="EMBL" id="CAH9050971.1"/>
    </source>
</evidence>
<protein>
    <submittedName>
        <fullName evidence="2">Uncharacterized protein</fullName>
    </submittedName>
</protein>
<evidence type="ECO:0000313" key="2">
    <source>
        <dbReference type="EMBL" id="CAH9061632.1"/>
    </source>
</evidence>
<dbReference type="EMBL" id="CAMAPC010000011">
    <property type="protein sequence ID" value="CAH9061632.1"/>
    <property type="molecule type" value="Genomic_DNA"/>
</dbReference>
<dbReference type="SUPFAM" id="SSF55486">
    <property type="entry name" value="Metalloproteases ('zincins'), catalytic domain"/>
    <property type="match status" value="1"/>
</dbReference>
<reference evidence="2 4" key="1">
    <citation type="submission" date="2022-07" db="EMBL/GenBank/DDBJ databases">
        <authorList>
            <person name="Criscuolo A."/>
        </authorList>
    </citation>
    <scope>NUCLEOTIDE SEQUENCE</scope>
    <source>
        <strain evidence="4">CIP 111951</strain>
        <strain evidence="2">CIP111854</strain>
        <strain evidence="1">CIP111951</strain>
    </source>
</reference>
<name>A0A9W4R0H4_9GAMM</name>
<dbReference type="AlphaFoldDB" id="A0A9W4R0H4"/>
<dbReference type="RefSeq" id="WP_261591502.1">
    <property type="nucleotide sequence ID" value="NZ_CAMAPC010000011.1"/>
</dbReference>
<sequence length="162" mass="19229">MLYIKDFCKQTVVSNDQIKTAIAKVPNAHLKGLQYIVYDPERFFQRSYVNPRPINYNVIGQYNRLPSKFITIHKIIHEENFYHVLYHEIGHHVFNHILPSRMRVTWVNDIFPNSQYFVSNYASTNAQEDFCESYSSFYTNASDLKKDTRKASFVRHCMTHII</sequence>
<gene>
    <name evidence="2" type="ORF">PSECIP111854_02850</name>
    <name evidence="1" type="ORF">PSECIP111951_00302</name>
</gene>
<dbReference type="Proteomes" id="UP001152485">
    <property type="component" value="Unassembled WGS sequence"/>
</dbReference>
<comment type="caution">
    <text evidence="2">The sequence shown here is derived from an EMBL/GenBank/DDBJ whole genome shotgun (WGS) entry which is preliminary data.</text>
</comment>
<keyword evidence="3" id="KW-1185">Reference proteome</keyword>
<dbReference type="GO" id="GO:0008237">
    <property type="term" value="F:metallopeptidase activity"/>
    <property type="evidence" value="ECO:0007669"/>
    <property type="project" value="InterPro"/>
</dbReference>
<proteinExistence type="predicted"/>
<dbReference type="EMBL" id="CAMAPD010000001">
    <property type="protein sequence ID" value="CAH9050971.1"/>
    <property type="molecule type" value="Genomic_DNA"/>
</dbReference>
<evidence type="ECO:0000313" key="3">
    <source>
        <dbReference type="Proteomes" id="UP001152467"/>
    </source>
</evidence>
<dbReference type="Gene3D" id="3.40.390.10">
    <property type="entry name" value="Collagenase (Catalytic Domain)"/>
    <property type="match status" value="1"/>
</dbReference>
<organism evidence="2 3">
    <name type="scientific">Pseudoalteromonas holothuriae</name>
    <dbReference type="NCBI Taxonomy" id="2963714"/>
    <lineage>
        <taxon>Bacteria</taxon>
        <taxon>Pseudomonadati</taxon>
        <taxon>Pseudomonadota</taxon>
        <taxon>Gammaproteobacteria</taxon>
        <taxon>Alteromonadales</taxon>
        <taxon>Pseudoalteromonadaceae</taxon>
        <taxon>Pseudoalteromonas</taxon>
    </lineage>
</organism>
<dbReference type="InterPro" id="IPR024079">
    <property type="entry name" value="MetalloPept_cat_dom_sf"/>
</dbReference>
<accession>A0A9W4R0H4</accession>